<keyword evidence="2" id="KW-1185">Reference proteome</keyword>
<sequence>MTLIDEETKAELLTFLVVGHLLALVRSGSFLRTGHLIESAQLWMKSNGAQCDWLDRARLVEASREVARQACELEYPKDESDLIKMFNLQAGWFLDYRAPIVQEIHALSIAHLRQ</sequence>
<dbReference type="AlphaFoldDB" id="A0A4P7D1A5"/>
<gene>
    <name evidence="1" type="ORF">E1956_26055</name>
</gene>
<proteinExistence type="predicted"/>
<dbReference type="KEGG" id="ppai:E1956_26055"/>
<dbReference type="EMBL" id="CP038149">
    <property type="protein sequence ID" value="QBR00500.1"/>
    <property type="molecule type" value="Genomic_DNA"/>
</dbReference>
<accession>A0A4P7D1A5</accession>
<dbReference type="Proteomes" id="UP000295727">
    <property type="component" value="Chromosome 2"/>
</dbReference>
<evidence type="ECO:0000313" key="2">
    <source>
        <dbReference type="Proteomes" id="UP000295727"/>
    </source>
</evidence>
<organism evidence="1 2">
    <name type="scientific">Paraburkholderia pallida</name>
    <dbReference type="NCBI Taxonomy" id="2547399"/>
    <lineage>
        <taxon>Bacteria</taxon>
        <taxon>Pseudomonadati</taxon>
        <taxon>Pseudomonadota</taxon>
        <taxon>Betaproteobacteria</taxon>
        <taxon>Burkholderiales</taxon>
        <taxon>Burkholderiaceae</taxon>
        <taxon>Paraburkholderia</taxon>
    </lineage>
</organism>
<dbReference type="RefSeq" id="WP_134754200.1">
    <property type="nucleotide sequence ID" value="NZ_CP038149.1"/>
</dbReference>
<name>A0A4P7D1A5_9BURK</name>
<evidence type="ECO:0000313" key="1">
    <source>
        <dbReference type="EMBL" id="QBR00500.1"/>
    </source>
</evidence>
<dbReference type="OrthoDB" id="9008810at2"/>
<reference evidence="1 2" key="1">
    <citation type="submission" date="2019-03" db="EMBL/GenBank/DDBJ databases">
        <title>Paraburkholderia sp. 7MH5, isolated from subtropical forest soil.</title>
        <authorList>
            <person name="Gao Z.-H."/>
            <person name="Qiu L.-H."/>
        </authorList>
    </citation>
    <scope>NUCLEOTIDE SEQUENCE [LARGE SCALE GENOMIC DNA]</scope>
    <source>
        <strain evidence="1 2">7MH5</strain>
    </source>
</reference>
<protein>
    <submittedName>
        <fullName evidence="1">Uncharacterized protein</fullName>
    </submittedName>
</protein>